<dbReference type="EMBL" id="WJZX01000083">
    <property type="protein sequence ID" value="MCF5656966.1"/>
    <property type="molecule type" value="Genomic_DNA"/>
</dbReference>
<dbReference type="Proteomes" id="UP000814126">
    <property type="component" value="Unassembled WGS sequence"/>
</dbReference>
<organism evidence="1 2">
    <name type="scientific">Pseudomonas poae</name>
    <dbReference type="NCBI Taxonomy" id="200451"/>
    <lineage>
        <taxon>Bacteria</taxon>
        <taxon>Pseudomonadati</taxon>
        <taxon>Pseudomonadota</taxon>
        <taxon>Gammaproteobacteria</taxon>
        <taxon>Pseudomonadales</taxon>
        <taxon>Pseudomonadaceae</taxon>
        <taxon>Pseudomonas</taxon>
    </lineage>
</organism>
<reference evidence="1" key="1">
    <citation type="submission" date="2019-11" db="EMBL/GenBank/DDBJ databases">
        <title>Epiphytic Pseudomonas syringae from cherry orchards.</title>
        <authorList>
            <person name="Hulin M.T."/>
        </authorList>
    </citation>
    <scope>NUCLEOTIDE SEQUENCE</scope>
    <source>
        <strain evidence="1">PA-2-1F</strain>
    </source>
</reference>
<protein>
    <submittedName>
        <fullName evidence="1">Type II toxin-antitoxin system HicA family toxin</fullName>
    </submittedName>
</protein>
<gene>
    <name evidence="1" type="ORF">GIV46_18295</name>
</gene>
<sequence>MSQIEKLVAKLTKTPWPRDFSWAELQKVMKSFGYKELEGAGSRKKFVNLTTRHKIFLHKRHPDSTLIGAQISDVVESLRTQGYLKNDE</sequence>
<name>A0AAP2S5D4_9PSED</name>
<dbReference type="AlphaFoldDB" id="A0AAP2S5D4"/>
<evidence type="ECO:0000313" key="1">
    <source>
        <dbReference type="EMBL" id="MCF5656966.1"/>
    </source>
</evidence>
<comment type="caution">
    <text evidence="1">The sequence shown here is derived from an EMBL/GenBank/DDBJ whole genome shotgun (WGS) entry which is preliminary data.</text>
</comment>
<evidence type="ECO:0000313" key="2">
    <source>
        <dbReference type="Proteomes" id="UP000814126"/>
    </source>
</evidence>
<dbReference type="RefSeq" id="WP_236326364.1">
    <property type="nucleotide sequence ID" value="NZ_WJZX01000083.1"/>
</dbReference>
<accession>A0AAP2S5D4</accession>
<proteinExistence type="predicted"/>